<name>A0A0D9XI09_9ORYZ</name>
<evidence type="ECO:0000313" key="2">
    <source>
        <dbReference type="EnsemblPlants" id="LPERR10G02460.1"/>
    </source>
</evidence>
<evidence type="ECO:0000313" key="3">
    <source>
        <dbReference type="Proteomes" id="UP000032180"/>
    </source>
</evidence>
<reference evidence="3" key="2">
    <citation type="submission" date="2013-12" db="EMBL/GenBank/DDBJ databases">
        <authorList>
            <person name="Yu Y."/>
            <person name="Lee S."/>
            <person name="de Baynast K."/>
            <person name="Wissotski M."/>
            <person name="Liu L."/>
            <person name="Talag J."/>
            <person name="Goicoechea J."/>
            <person name="Angelova A."/>
            <person name="Jetty R."/>
            <person name="Kudrna D."/>
            <person name="Golser W."/>
            <person name="Rivera L."/>
            <person name="Zhang J."/>
            <person name="Wing R."/>
        </authorList>
    </citation>
    <scope>NUCLEOTIDE SEQUENCE</scope>
</reference>
<dbReference type="Proteomes" id="UP000032180">
    <property type="component" value="Chromosome 10"/>
</dbReference>
<proteinExistence type="predicted"/>
<dbReference type="Gramene" id="LPERR10G02460.1">
    <property type="protein sequence ID" value="LPERR10G02460.1"/>
    <property type="gene ID" value="LPERR10G02460"/>
</dbReference>
<dbReference type="EnsemblPlants" id="LPERR10G02460.1">
    <property type="protein sequence ID" value="LPERR10G02460.1"/>
    <property type="gene ID" value="LPERR10G02460"/>
</dbReference>
<feature type="region of interest" description="Disordered" evidence="1">
    <location>
        <begin position="1"/>
        <end position="23"/>
    </location>
</feature>
<protein>
    <submittedName>
        <fullName evidence="2">Uncharacterized protein</fullName>
    </submittedName>
</protein>
<organism evidence="2 3">
    <name type="scientific">Leersia perrieri</name>
    <dbReference type="NCBI Taxonomy" id="77586"/>
    <lineage>
        <taxon>Eukaryota</taxon>
        <taxon>Viridiplantae</taxon>
        <taxon>Streptophyta</taxon>
        <taxon>Embryophyta</taxon>
        <taxon>Tracheophyta</taxon>
        <taxon>Spermatophyta</taxon>
        <taxon>Magnoliopsida</taxon>
        <taxon>Liliopsida</taxon>
        <taxon>Poales</taxon>
        <taxon>Poaceae</taxon>
        <taxon>BOP clade</taxon>
        <taxon>Oryzoideae</taxon>
        <taxon>Oryzeae</taxon>
        <taxon>Oryzinae</taxon>
        <taxon>Leersia</taxon>
    </lineage>
</organism>
<dbReference type="HOGENOM" id="CLU_2870822_0_0_1"/>
<sequence>MTLAMFPAMTPAHGEGKGGSGEDVVTSCAAEDALIPSELMKMPPPGCQGREEKGNGGTEEGENE</sequence>
<reference evidence="2 3" key="1">
    <citation type="submission" date="2012-08" db="EMBL/GenBank/DDBJ databases">
        <title>Oryza genome evolution.</title>
        <authorList>
            <person name="Wing R.A."/>
        </authorList>
    </citation>
    <scope>NUCLEOTIDE SEQUENCE</scope>
</reference>
<evidence type="ECO:0000256" key="1">
    <source>
        <dbReference type="SAM" id="MobiDB-lite"/>
    </source>
</evidence>
<reference evidence="2" key="3">
    <citation type="submission" date="2015-04" db="UniProtKB">
        <authorList>
            <consortium name="EnsemblPlants"/>
        </authorList>
    </citation>
    <scope>IDENTIFICATION</scope>
</reference>
<accession>A0A0D9XI09</accession>
<dbReference type="AlphaFoldDB" id="A0A0D9XI09"/>
<keyword evidence="3" id="KW-1185">Reference proteome</keyword>
<feature type="region of interest" description="Disordered" evidence="1">
    <location>
        <begin position="36"/>
        <end position="64"/>
    </location>
</feature>